<feature type="compositionally biased region" description="Low complexity" evidence="13">
    <location>
        <begin position="122"/>
        <end position="141"/>
    </location>
</feature>
<evidence type="ECO:0000313" key="15">
    <source>
        <dbReference type="Proteomes" id="UP001164286"/>
    </source>
</evidence>
<protein>
    <recommendedName>
        <fullName evidence="4">Autophagy-related protein 2</fullName>
    </recommendedName>
</protein>
<feature type="compositionally biased region" description="Low complexity" evidence="13">
    <location>
        <begin position="544"/>
        <end position="566"/>
    </location>
</feature>
<evidence type="ECO:0000313" key="14">
    <source>
        <dbReference type="EMBL" id="KAI9638502.1"/>
    </source>
</evidence>
<keyword evidence="8" id="KW-0445">Lipid transport</keyword>
<evidence type="ECO:0000256" key="13">
    <source>
        <dbReference type="SAM" id="MobiDB-lite"/>
    </source>
</evidence>
<dbReference type="Pfam" id="PF13329">
    <property type="entry name" value="ATG2_CAD"/>
    <property type="match status" value="1"/>
</dbReference>
<keyword evidence="15" id="KW-1185">Reference proteome</keyword>
<evidence type="ECO:0000256" key="4">
    <source>
        <dbReference type="ARBA" id="ARBA00018070"/>
    </source>
</evidence>
<organism evidence="14 15">
    <name type="scientific">Dioszegia hungarica</name>
    <dbReference type="NCBI Taxonomy" id="4972"/>
    <lineage>
        <taxon>Eukaryota</taxon>
        <taxon>Fungi</taxon>
        <taxon>Dikarya</taxon>
        <taxon>Basidiomycota</taxon>
        <taxon>Agaricomycotina</taxon>
        <taxon>Tremellomycetes</taxon>
        <taxon>Tremellales</taxon>
        <taxon>Bulleribasidiaceae</taxon>
        <taxon>Dioszegia</taxon>
    </lineage>
</organism>
<comment type="catalytic activity">
    <reaction evidence="12">
        <text>a 1,2-diacyl-sn-glycero-3-phosphocholine(in) = a 1,2-diacyl-sn-glycero-3-phosphocholine(out)</text>
        <dbReference type="Rhea" id="RHEA:38571"/>
        <dbReference type="ChEBI" id="CHEBI:57643"/>
    </reaction>
</comment>
<keyword evidence="6" id="KW-0256">Endoplasmic reticulum</keyword>
<dbReference type="InterPro" id="IPR026849">
    <property type="entry name" value="ATG2"/>
</dbReference>
<evidence type="ECO:0000256" key="10">
    <source>
        <dbReference type="ARBA" id="ARBA00024479"/>
    </source>
</evidence>
<dbReference type="PANTHER" id="PTHR13190:SF1">
    <property type="entry name" value="AUTOPHAGY-RELATED 2, ISOFORM A"/>
    <property type="match status" value="1"/>
</dbReference>
<dbReference type="GO" id="GO:0034727">
    <property type="term" value="P:piecemeal microautophagy of the nucleus"/>
    <property type="evidence" value="ECO:0007669"/>
    <property type="project" value="TreeGrafter"/>
</dbReference>
<comment type="subcellular location">
    <subcellularLocation>
        <location evidence="1">Endoplasmic reticulum membrane</location>
        <topology evidence="1">Peripheral membrane protein</topology>
    </subcellularLocation>
    <subcellularLocation>
        <location evidence="2">Preautophagosomal structure membrane</location>
        <topology evidence="2">Peripheral membrane protein</topology>
    </subcellularLocation>
</comment>
<evidence type="ECO:0000256" key="12">
    <source>
        <dbReference type="ARBA" id="ARBA00024631"/>
    </source>
</evidence>
<gene>
    <name evidence="14" type="ORF">MKK02DRAFT_22851</name>
</gene>
<comment type="catalytic activity">
    <reaction evidence="11">
        <text>a 1,2-diacyl-sn-glycero-3-phosphoethanolamine(in) = a 1,2-diacyl-sn-glycero-3-phosphoethanolamine(out)</text>
        <dbReference type="Rhea" id="RHEA:38895"/>
        <dbReference type="ChEBI" id="CHEBI:64612"/>
    </reaction>
</comment>
<reference evidence="14" key="1">
    <citation type="journal article" date="2022" name="G3 (Bethesda)">
        <title>High quality genome of the basidiomycete yeast Dioszegia hungarica PDD-24b-2 isolated from cloud water.</title>
        <authorList>
            <person name="Jarrige D."/>
            <person name="Haridas S."/>
            <person name="Bleykasten-Grosshans C."/>
            <person name="Joly M."/>
            <person name="Nadalig T."/>
            <person name="Sancelme M."/>
            <person name="Vuilleumier S."/>
            <person name="Grigoriev I.V."/>
            <person name="Amato P."/>
            <person name="Bringel F."/>
        </authorList>
    </citation>
    <scope>NUCLEOTIDE SEQUENCE</scope>
    <source>
        <strain evidence="14">PDD-24b-2</strain>
    </source>
</reference>
<comment type="catalytic activity">
    <reaction evidence="10">
        <text>a 1,2-diacyl-sn-glycero-3-phospho-L-serine(in) = a 1,2-diacyl-sn-glycero-3-phospho-L-serine(out)</text>
        <dbReference type="Rhea" id="RHEA:38663"/>
        <dbReference type="ChEBI" id="CHEBI:57262"/>
    </reaction>
</comment>
<feature type="region of interest" description="Disordered" evidence="13">
    <location>
        <begin position="348"/>
        <end position="379"/>
    </location>
</feature>
<evidence type="ECO:0000256" key="9">
    <source>
        <dbReference type="ARBA" id="ARBA00023136"/>
    </source>
</evidence>
<feature type="region of interest" description="Disordered" evidence="13">
    <location>
        <begin position="121"/>
        <end position="150"/>
    </location>
</feature>
<dbReference type="GO" id="GO:0043495">
    <property type="term" value="F:protein-membrane adaptor activity"/>
    <property type="evidence" value="ECO:0007669"/>
    <property type="project" value="TreeGrafter"/>
</dbReference>
<comment type="similarity">
    <text evidence="3">Belongs to the ATG2 family.</text>
</comment>
<keyword evidence="7" id="KW-0072">Autophagy</keyword>
<accession>A0AA38LW33</accession>
<dbReference type="RefSeq" id="XP_052948279.1">
    <property type="nucleotide sequence ID" value="XM_053086635.1"/>
</dbReference>
<dbReference type="GO" id="GO:0061908">
    <property type="term" value="C:phagophore"/>
    <property type="evidence" value="ECO:0007669"/>
    <property type="project" value="TreeGrafter"/>
</dbReference>
<sequence length="1911" mass="206398">MVAFPFLFSFPFALPSLPSISLPANIQRRFLSYVLKRALGRFVKTGGLDVERIQAQISEGWVEIQGLELNHQAINALLPPSLPLTLTSGRLDHISAKVPFANLWSDPLSVTLTDLTLDFELGGSQTPSRPSPRGSSSHQPSPGSPPIDLAHSVTSAAGDFLHDELDAYEEAELGNSIRQSLVLSQNDPFASDDIPGGFPFASSGAGATSPLAPTTESKTALAGLVERILARLQVKVRNVRVRIRLDDKDHGATFELRIGDIQYADESDAEPAKVMRVLRFSSVSVYTVPSRKVVPTRPVYASSVRSSSSSSSDSTSDGGGMAMSLAVADLRQSTMSSIASGASVYHSALDEGGIPGEEEEEDSRDHDRSPTPTAATIEPDVLLLSFGSEGIIISMKTTPPKAREEAASSADTGRPVLRRGSTSQIAEQLPLLELDLAVGTIAAVILPRQLASLVAAAQRFSGTSSTTSATSDPVQPRIQAKVRVKGVHVAMIYDMDLDQLPIQAVDQFWAKPASTYLPVGHLKLRTEGLSASYCTKGHIPTPLPLSRRSTSSTLNPLRRTSSSISPCPRPPSVEMTVSEVSIFEYLATDSASAADPGDAIPGGAYPVLIFDSNLLKQYDLRTPASTRPSSGLTPPPLFPEYENVDWRNSGLQKRSGAGEKSWRVRAGVRGVLKGVSPPPVGDEGPAISIKASISTALIQLLPIHLFLDLSLLERLLPLLRFIAPAIRSTPPERDAYAEMAASRRQPAPPAARGGQYVIDDLDAQAASVSTLKAQPRSNLLEVICPLFRIDIRCPAPLNRRGTWGDGAHLRSGIVTLDLHRLSTRLKAGSQGDFTVEWDKMLLFFCRVPEKRAQAFLVVGPLASDASDLDMTPLLPSVTIGKTTSPTSTSLVTCRIPSIQAKVRQTTIEGLQFFADDITHWLDGAFGDGSAPKPRDDLKMIGSRFFGSKGSSSASSSAEEEEDEAASATIIRVNISEVDIALHVPRKNREDTAATERILSLQASDVDVKVESNTTGTTLAVAIMDAEFNDRTTPSAPIRILGRTTPLTLAMHNSPLVSIRFSSSSDAATGAKESGIKVALTTLAVFITKDLAWVTELKTFAKTPEGVFEDMTPAEVTRIAVQLFDFSVHVSAPTRPGALVGVLGLLDVKTDIISDAEESLLELSLAGGHVLAIDETAAAGALPMGHSASVEAWKRAGYASMIELDPVELQLVRDLTGSKDVMLDVLRSHVRVMACADSLGTFAALLGDLPNLDTFRRLPDTISGIDLIEDDLPTNLDYLDAAARRTKRSGSDDTLEGLRSWQTESDNNLLDDHLAAEINGETIKILLKGGFDMAEEYWEKLPTLVHASSDQQTIPLKVRIHDVSAEILLHDGYDWSRTRRAIEEEIKAVRRRLEKIRQLLASGQKADDSVERATSVLFNSIYIGLDQSKENMDTAALLAAIDDELEELGDETASQSSWQTMPAAGSERPSAKKTRLKGKRLTRSKKAQIEVALMGVKAEIDVHGADDATSGRVHITAKSLEILDHIKTSTWKKFLSEMRADARGNIRETGADMLRVELMSVRPSLPHPDEELRLKAKVLPLRLHIDQDALDFLKRFFSFEIPASSAAPEQPTTAHTAPAAKGKELFFQHVEIFPVEIKLDYKPKRVDFAALREGKTIELMNFFHFDGAEMTLRHITMSGVSGLTRLSTMLQDIWTPDVKANQLADVISGVSPIRSMVNVGSGVADLILLPIEQYKKDGRIARGVQRGTNSFVRSTAMEMMKLGAKLATGTQVILERAEGVLGGGSKFRDDVIGEVGADSGRQTVESDDDEGDMVEVLSRYANQPTDAREGVQAAYKSLSSNITSAAQTILAVPMEVYERSGENGPLKAVVRAVPIAVLRPMIGASEAVSKTLLGVRNSLDPTSREELGDKYK</sequence>
<feature type="region of interest" description="Disordered" evidence="13">
    <location>
        <begin position="1448"/>
        <end position="1472"/>
    </location>
</feature>
<dbReference type="GO" id="GO:0061709">
    <property type="term" value="P:reticulophagy"/>
    <property type="evidence" value="ECO:0007669"/>
    <property type="project" value="TreeGrafter"/>
</dbReference>
<evidence type="ECO:0000256" key="8">
    <source>
        <dbReference type="ARBA" id="ARBA00023055"/>
    </source>
</evidence>
<evidence type="ECO:0000256" key="2">
    <source>
        <dbReference type="ARBA" id="ARBA00004623"/>
    </source>
</evidence>
<dbReference type="GO" id="GO:0034045">
    <property type="term" value="C:phagophore assembly site membrane"/>
    <property type="evidence" value="ECO:0007669"/>
    <property type="project" value="UniProtKB-SubCell"/>
</dbReference>
<dbReference type="GO" id="GO:0005789">
    <property type="term" value="C:endoplasmic reticulum membrane"/>
    <property type="evidence" value="ECO:0007669"/>
    <property type="project" value="UniProtKB-SubCell"/>
</dbReference>
<dbReference type="GO" id="GO:0000045">
    <property type="term" value="P:autophagosome assembly"/>
    <property type="evidence" value="ECO:0007669"/>
    <property type="project" value="TreeGrafter"/>
</dbReference>
<evidence type="ECO:0000256" key="7">
    <source>
        <dbReference type="ARBA" id="ARBA00023006"/>
    </source>
</evidence>
<dbReference type="GO" id="GO:0006869">
    <property type="term" value="P:lipid transport"/>
    <property type="evidence" value="ECO:0007669"/>
    <property type="project" value="UniProtKB-KW"/>
</dbReference>
<evidence type="ECO:0000256" key="11">
    <source>
        <dbReference type="ARBA" id="ARBA00024615"/>
    </source>
</evidence>
<comment type="caution">
    <text evidence="14">The sequence shown here is derived from an EMBL/GenBank/DDBJ whole genome shotgun (WGS) entry which is preliminary data.</text>
</comment>
<keyword evidence="9" id="KW-0472">Membrane</keyword>
<dbReference type="GO" id="GO:0000422">
    <property type="term" value="P:autophagy of mitochondrion"/>
    <property type="evidence" value="ECO:0007669"/>
    <property type="project" value="TreeGrafter"/>
</dbReference>
<keyword evidence="5" id="KW-0813">Transport</keyword>
<dbReference type="GO" id="GO:0061723">
    <property type="term" value="P:glycophagy"/>
    <property type="evidence" value="ECO:0007669"/>
    <property type="project" value="TreeGrafter"/>
</dbReference>
<dbReference type="GeneID" id="77725836"/>
<dbReference type="EMBL" id="JAKWFO010000003">
    <property type="protein sequence ID" value="KAI9638502.1"/>
    <property type="molecule type" value="Genomic_DNA"/>
</dbReference>
<dbReference type="GO" id="GO:0032266">
    <property type="term" value="F:phosphatidylinositol-3-phosphate binding"/>
    <property type="evidence" value="ECO:0007669"/>
    <property type="project" value="TreeGrafter"/>
</dbReference>
<evidence type="ECO:0000256" key="3">
    <source>
        <dbReference type="ARBA" id="ARBA00009714"/>
    </source>
</evidence>
<dbReference type="Proteomes" id="UP001164286">
    <property type="component" value="Unassembled WGS sequence"/>
</dbReference>
<feature type="region of interest" description="Disordered" evidence="13">
    <location>
        <begin position="297"/>
        <end position="319"/>
    </location>
</feature>
<evidence type="ECO:0000256" key="5">
    <source>
        <dbReference type="ARBA" id="ARBA00022448"/>
    </source>
</evidence>
<proteinExistence type="inferred from homology"/>
<dbReference type="PANTHER" id="PTHR13190">
    <property type="entry name" value="AUTOPHAGY-RELATED 2, ISOFORM A"/>
    <property type="match status" value="1"/>
</dbReference>
<evidence type="ECO:0000256" key="6">
    <source>
        <dbReference type="ARBA" id="ARBA00022824"/>
    </source>
</evidence>
<feature type="region of interest" description="Disordered" evidence="13">
    <location>
        <begin position="544"/>
        <end position="572"/>
    </location>
</feature>
<feature type="compositionally biased region" description="Low complexity" evidence="13">
    <location>
        <begin position="302"/>
        <end position="316"/>
    </location>
</feature>
<name>A0AA38LW33_9TREE</name>
<evidence type="ECO:0000256" key="1">
    <source>
        <dbReference type="ARBA" id="ARBA00004406"/>
    </source>
</evidence>